<name>A0ABN6G7N3_9GAMM</name>
<gene>
    <name evidence="1" type="ORF">Atep_06570</name>
</gene>
<accession>A0ABN6G7N3</accession>
<dbReference type="RefSeq" id="WP_213380265.1">
    <property type="nucleotide sequence ID" value="NZ_AP024563.1"/>
</dbReference>
<proteinExistence type="predicted"/>
<keyword evidence="2" id="KW-1185">Reference proteome</keyword>
<organism evidence="1 2">
    <name type="scientific">Allochromatium tepidum</name>
    <dbReference type="NCBI Taxonomy" id="553982"/>
    <lineage>
        <taxon>Bacteria</taxon>
        <taxon>Pseudomonadati</taxon>
        <taxon>Pseudomonadota</taxon>
        <taxon>Gammaproteobacteria</taxon>
        <taxon>Chromatiales</taxon>
        <taxon>Chromatiaceae</taxon>
        <taxon>Allochromatium</taxon>
    </lineage>
</organism>
<evidence type="ECO:0000313" key="1">
    <source>
        <dbReference type="EMBL" id="BCU05980.1"/>
    </source>
</evidence>
<evidence type="ECO:0000313" key="2">
    <source>
        <dbReference type="Proteomes" id="UP000680679"/>
    </source>
</evidence>
<reference evidence="1 2" key="1">
    <citation type="submission" date="2021-04" db="EMBL/GenBank/DDBJ databases">
        <title>Complete genome sequencing of Allochromatium tepidum strain NZ.</title>
        <authorList>
            <person name="Tsukatani Y."/>
            <person name="Mori H."/>
        </authorList>
    </citation>
    <scope>NUCLEOTIDE SEQUENCE [LARGE SCALE GENOMIC DNA]</scope>
    <source>
        <strain evidence="1 2">NZ</strain>
    </source>
</reference>
<protein>
    <submittedName>
        <fullName evidence="1">Uncharacterized protein</fullName>
    </submittedName>
</protein>
<dbReference type="EMBL" id="AP024563">
    <property type="protein sequence ID" value="BCU05980.1"/>
    <property type="molecule type" value="Genomic_DNA"/>
</dbReference>
<dbReference type="Proteomes" id="UP000680679">
    <property type="component" value="Chromosome"/>
</dbReference>
<sequence>MTPALLQHGQTGGAVRTGSALRKVRPYVNDTWIDRETVDEQDGGIGKVGDEINFNRVFFPYQPPRPLHEIDAELAEVEKRIIGVLWEVTE</sequence>